<accession>A0A8V5H4Z8</accession>
<keyword evidence="2" id="KW-1185">Reference proteome</keyword>
<organism evidence="1 2">
    <name type="scientific">Melopsittacus undulatus</name>
    <name type="common">Budgerigar</name>
    <name type="synonym">Psittacus undulatus</name>
    <dbReference type="NCBI Taxonomy" id="13146"/>
    <lineage>
        <taxon>Eukaryota</taxon>
        <taxon>Metazoa</taxon>
        <taxon>Chordata</taxon>
        <taxon>Craniata</taxon>
        <taxon>Vertebrata</taxon>
        <taxon>Euteleostomi</taxon>
        <taxon>Archelosauria</taxon>
        <taxon>Archosauria</taxon>
        <taxon>Dinosauria</taxon>
        <taxon>Saurischia</taxon>
        <taxon>Theropoda</taxon>
        <taxon>Coelurosauria</taxon>
        <taxon>Aves</taxon>
        <taxon>Neognathae</taxon>
        <taxon>Neoaves</taxon>
        <taxon>Telluraves</taxon>
        <taxon>Australaves</taxon>
        <taxon>Psittaciformes</taxon>
        <taxon>Psittaculidae</taxon>
        <taxon>Melopsittacus</taxon>
    </lineage>
</organism>
<dbReference type="Proteomes" id="UP000694405">
    <property type="component" value="Chromosome 9"/>
</dbReference>
<dbReference type="Pfam" id="PF24569">
    <property type="entry name" value="CFAP161"/>
    <property type="match status" value="1"/>
</dbReference>
<reference evidence="1" key="1">
    <citation type="submission" date="2020-03" db="EMBL/GenBank/DDBJ databases">
        <title>Melopsittacus undulatus (budgerigar) genome, bMelUnd1, maternal haplotype with Z.</title>
        <authorList>
            <person name="Gedman G."/>
            <person name="Mountcastle J."/>
            <person name="Haase B."/>
            <person name="Formenti G."/>
            <person name="Wright T."/>
            <person name="Apodaca J."/>
            <person name="Pelan S."/>
            <person name="Chow W."/>
            <person name="Rhie A."/>
            <person name="Howe K."/>
            <person name="Fedrigo O."/>
            <person name="Jarvis E.D."/>
        </authorList>
    </citation>
    <scope>NUCLEOTIDE SEQUENCE [LARGE SCALE GENOMIC DNA]</scope>
</reference>
<evidence type="ECO:0000313" key="2">
    <source>
        <dbReference type="Proteomes" id="UP000694405"/>
    </source>
</evidence>
<dbReference type="Ensembl" id="ENSMUNT00000004217.2">
    <property type="protein sequence ID" value="ENSMUNP00000003586.2"/>
    <property type="gene ID" value="ENSMUNG00000003051.2"/>
</dbReference>
<evidence type="ECO:0000313" key="1">
    <source>
        <dbReference type="Ensembl" id="ENSMUNP00000003586.2"/>
    </source>
</evidence>
<dbReference type="Gene3D" id="2.80.10.50">
    <property type="match status" value="1"/>
</dbReference>
<dbReference type="GO" id="GO:0060271">
    <property type="term" value="P:cilium assembly"/>
    <property type="evidence" value="ECO:0007669"/>
    <property type="project" value="TreeGrafter"/>
</dbReference>
<gene>
    <name evidence="1" type="primary">LOC101876172</name>
</gene>
<protein>
    <submittedName>
        <fullName evidence="1">Uncharacterized protein</fullName>
    </submittedName>
</protein>
<dbReference type="PANTHER" id="PTHR24274">
    <property type="entry name" value="CILIA- AND FLAGELLA-ASSOCIATED PROTEIN 161"/>
    <property type="match status" value="1"/>
</dbReference>
<accession>A0A8C6N7N7</accession>
<proteinExistence type="predicted"/>
<dbReference type="OrthoDB" id="2126411at2759"/>
<dbReference type="InterPro" id="IPR055325">
    <property type="entry name" value="CF161"/>
</dbReference>
<name>A0A8C6N7N7_MELUD</name>
<reference evidence="1" key="3">
    <citation type="submission" date="2025-09" db="UniProtKB">
        <authorList>
            <consortium name="Ensembl"/>
        </authorList>
    </citation>
    <scope>IDENTIFICATION</scope>
</reference>
<dbReference type="GO" id="GO:0031514">
    <property type="term" value="C:motile cilium"/>
    <property type="evidence" value="ECO:0007669"/>
    <property type="project" value="TreeGrafter"/>
</dbReference>
<reference evidence="1" key="2">
    <citation type="submission" date="2025-08" db="UniProtKB">
        <authorList>
            <consortium name="Ensembl"/>
        </authorList>
    </citation>
    <scope>IDENTIFICATION</scope>
</reference>
<sequence>MATYRPGVLVGNWNEDSCLGEDLLRDFLHKRERGELLTQKINRLQDNLLRKIHLSVSTDGFVHFGDTVMLLNTDDKPSVENPHGVCGSLTLAVNLDELSIFSPPSLQTLHGVSAIKSVAPVGRNTFCILSVDGSALGEPIKYGQAFGLGTTGGFSGQMLYLASDHKSFLRFAKKSHLQQVFLTDELSYLTRWQAAFLDPQLRLEHEGFPIPANSKIIITHCQTNRNLAVPRNFWTRSYFGREYEVICHTFLDIHKAEEDKNYWEIITGDPSDEDSTMIDRHNRPVGWITKNESCEETE</sequence>
<dbReference type="AlphaFoldDB" id="A0A8C6N7N7"/>
<dbReference type="PANTHER" id="PTHR24274:SF1">
    <property type="entry name" value="CILIA- AND FLAGELLA-ASSOCIATED PROTEIN 161"/>
    <property type="match status" value="1"/>
</dbReference>